<sequence>MVMPNCQRARVSGANARFTRSLLASCVTDDSCTGDMHLSPQRKREVKGMLVNAFTFTSNYHPHVFAIIKGVPPAAGPMLFGQIRNDRFGSCRTPLEASRRPRGRTTADGPGHAVLPARPGPSAAEQVRRPVRGRRRYR</sequence>
<evidence type="ECO:0000313" key="3">
    <source>
        <dbReference type="Proteomes" id="UP001500063"/>
    </source>
</evidence>
<accession>A0ABN0X0M3</accession>
<name>A0ABN0X0M3_9ACTN</name>
<gene>
    <name evidence="2" type="ORF">GCM10010319_31230</name>
</gene>
<evidence type="ECO:0000313" key="2">
    <source>
        <dbReference type="EMBL" id="GAA0351875.1"/>
    </source>
</evidence>
<dbReference type="Proteomes" id="UP001500063">
    <property type="component" value="Unassembled WGS sequence"/>
</dbReference>
<evidence type="ECO:0000256" key="1">
    <source>
        <dbReference type="SAM" id="MobiDB-lite"/>
    </source>
</evidence>
<keyword evidence="3" id="KW-1185">Reference proteome</keyword>
<reference evidence="2 3" key="1">
    <citation type="journal article" date="2019" name="Int. J. Syst. Evol. Microbiol.">
        <title>The Global Catalogue of Microorganisms (GCM) 10K type strain sequencing project: providing services to taxonomists for standard genome sequencing and annotation.</title>
        <authorList>
            <consortium name="The Broad Institute Genomics Platform"/>
            <consortium name="The Broad Institute Genome Sequencing Center for Infectious Disease"/>
            <person name="Wu L."/>
            <person name="Ma J."/>
        </authorList>
    </citation>
    <scope>NUCLEOTIDE SEQUENCE [LARGE SCALE GENOMIC DNA]</scope>
    <source>
        <strain evidence="2 3">JCM 4565</strain>
    </source>
</reference>
<protein>
    <submittedName>
        <fullName evidence="2">Uncharacterized protein</fullName>
    </submittedName>
</protein>
<feature type="compositionally biased region" description="Basic residues" evidence="1">
    <location>
        <begin position="129"/>
        <end position="138"/>
    </location>
</feature>
<comment type="caution">
    <text evidence="2">The sequence shown here is derived from an EMBL/GenBank/DDBJ whole genome shotgun (WGS) entry which is preliminary data.</text>
</comment>
<dbReference type="EMBL" id="BAAABW010000016">
    <property type="protein sequence ID" value="GAA0351875.1"/>
    <property type="molecule type" value="Genomic_DNA"/>
</dbReference>
<organism evidence="2 3">
    <name type="scientific">Streptomyces blastmyceticus</name>
    <dbReference type="NCBI Taxonomy" id="68180"/>
    <lineage>
        <taxon>Bacteria</taxon>
        <taxon>Bacillati</taxon>
        <taxon>Actinomycetota</taxon>
        <taxon>Actinomycetes</taxon>
        <taxon>Kitasatosporales</taxon>
        <taxon>Streptomycetaceae</taxon>
        <taxon>Streptomyces</taxon>
    </lineage>
</organism>
<proteinExistence type="predicted"/>
<feature type="region of interest" description="Disordered" evidence="1">
    <location>
        <begin position="91"/>
        <end position="138"/>
    </location>
</feature>